<evidence type="ECO:0000313" key="9">
    <source>
        <dbReference type="EMBL" id="MBC8434551.1"/>
    </source>
</evidence>
<dbReference type="GO" id="GO:0016787">
    <property type="term" value="F:hydrolase activity"/>
    <property type="evidence" value="ECO:0007669"/>
    <property type="project" value="UniProtKB-KW"/>
</dbReference>
<comment type="similarity">
    <text evidence="7">Belongs to the PINc/VapC protein family.</text>
</comment>
<name>A0A8J6NV21_9BACT</name>
<dbReference type="InterPro" id="IPR029060">
    <property type="entry name" value="PIN-like_dom_sf"/>
</dbReference>
<evidence type="ECO:0000313" key="10">
    <source>
        <dbReference type="Proteomes" id="UP000605201"/>
    </source>
</evidence>
<proteinExistence type="inferred from homology"/>
<evidence type="ECO:0000256" key="4">
    <source>
        <dbReference type="ARBA" id="ARBA00022723"/>
    </source>
</evidence>
<dbReference type="PANTHER" id="PTHR33653:SF1">
    <property type="entry name" value="RIBONUCLEASE VAPC2"/>
    <property type="match status" value="1"/>
</dbReference>
<evidence type="ECO:0000256" key="2">
    <source>
        <dbReference type="ARBA" id="ARBA00022649"/>
    </source>
</evidence>
<dbReference type="InterPro" id="IPR050556">
    <property type="entry name" value="Type_II_TA_system_RNase"/>
</dbReference>
<evidence type="ECO:0000256" key="6">
    <source>
        <dbReference type="ARBA" id="ARBA00022842"/>
    </source>
</evidence>
<keyword evidence="3" id="KW-0540">Nuclease</keyword>
<evidence type="ECO:0000259" key="8">
    <source>
        <dbReference type="Pfam" id="PF01850"/>
    </source>
</evidence>
<sequence length="142" mass="16040">MITAVDTNILLDVFLPDNKFASSSAKLLKLAYDEGALIICDIVYAELVSQFEERSILDKTLATINVSLSSVDTNVAFLSGEKWSLYRKSGGKRERIITDFLIGAHAMIKAERFLTRDRGFYRSYFPDLQIFSLESEKDGSRK</sequence>
<dbReference type="Proteomes" id="UP000605201">
    <property type="component" value="Unassembled WGS sequence"/>
</dbReference>
<dbReference type="SUPFAM" id="SSF88723">
    <property type="entry name" value="PIN domain-like"/>
    <property type="match status" value="1"/>
</dbReference>
<comment type="cofactor">
    <cofactor evidence="1">
        <name>Mg(2+)</name>
        <dbReference type="ChEBI" id="CHEBI:18420"/>
    </cofactor>
</comment>
<protein>
    <submittedName>
        <fullName evidence="9">Type II toxin-antitoxin system VapC family toxin</fullName>
    </submittedName>
</protein>
<organism evidence="9 10">
    <name type="scientific">Candidatus Desulfatibia vada</name>
    <dbReference type="NCBI Taxonomy" id="2841696"/>
    <lineage>
        <taxon>Bacteria</taxon>
        <taxon>Pseudomonadati</taxon>
        <taxon>Thermodesulfobacteriota</taxon>
        <taxon>Desulfobacteria</taxon>
        <taxon>Desulfobacterales</taxon>
        <taxon>Desulfobacterales incertae sedis</taxon>
        <taxon>Candidatus Desulfatibia</taxon>
    </lineage>
</organism>
<gene>
    <name evidence="9" type="ORF">H8D96_21795</name>
</gene>
<keyword evidence="6" id="KW-0460">Magnesium</keyword>
<keyword evidence="2" id="KW-1277">Toxin-antitoxin system</keyword>
<evidence type="ECO:0000256" key="1">
    <source>
        <dbReference type="ARBA" id="ARBA00001946"/>
    </source>
</evidence>
<dbReference type="GO" id="GO:0046872">
    <property type="term" value="F:metal ion binding"/>
    <property type="evidence" value="ECO:0007669"/>
    <property type="project" value="UniProtKB-KW"/>
</dbReference>
<feature type="domain" description="PIN" evidence="8">
    <location>
        <begin position="5"/>
        <end position="123"/>
    </location>
</feature>
<dbReference type="GO" id="GO:0004518">
    <property type="term" value="F:nuclease activity"/>
    <property type="evidence" value="ECO:0007669"/>
    <property type="project" value="UniProtKB-KW"/>
</dbReference>
<evidence type="ECO:0000256" key="3">
    <source>
        <dbReference type="ARBA" id="ARBA00022722"/>
    </source>
</evidence>
<accession>A0A8J6NV21</accession>
<dbReference type="Gene3D" id="3.40.50.1010">
    <property type="entry name" value="5'-nuclease"/>
    <property type="match status" value="1"/>
</dbReference>
<keyword evidence="4" id="KW-0479">Metal-binding</keyword>
<dbReference type="Pfam" id="PF01850">
    <property type="entry name" value="PIN"/>
    <property type="match status" value="1"/>
</dbReference>
<dbReference type="EMBL" id="JACNIG010000458">
    <property type="protein sequence ID" value="MBC8434551.1"/>
    <property type="molecule type" value="Genomic_DNA"/>
</dbReference>
<keyword evidence="5" id="KW-0378">Hydrolase</keyword>
<dbReference type="PANTHER" id="PTHR33653">
    <property type="entry name" value="RIBONUCLEASE VAPC2"/>
    <property type="match status" value="1"/>
</dbReference>
<evidence type="ECO:0000256" key="5">
    <source>
        <dbReference type="ARBA" id="ARBA00022801"/>
    </source>
</evidence>
<dbReference type="AlphaFoldDB" id="A0A8J6NV21"/>
<evidence type="ECO:0000256" key="7">
    <source>
        <dbReference type="ARBA" id="ARBA00038093"/>
    </source>
</evidence>
<comment type="caution">
    <text evidence="9">The sequence shown here is derived from an EMBL/GenBank/DDBJ whole genome shotgun (WGS) entry which is preliminary data.</text>
</comment>
<reference evidence="9 10" key="1">
    <citation type="submission" date="2020-08" db="EMBL/GenBank/DDBJ databases">
        <title>Bridging the membrane lipid divide: bacteria of the FCB group superphylum have the potential to synthesize archaeal ether lipids.</title>
        <authorList>
            <person name="Villanueva L."/>
            <person name="Von Meijenfeldt F.A.B."/>
            <person name="Westbye A.B."/>
            <person name="Yadav S."/>
            <person name="Hopmans E.C."/>
            <person name="Dutilh B.E."/>
            <person name="Sinninghe Damste J.S."/>
        </authorList>
    </citation>
    <scope>NUCLEOTIDE SEQUENCE [LARGE SCALE GENOMIC DNA]</scope>
    <source>
        <strain evidence="9">NIOZ-UU17</strain>
    </source>
</reference>
<dbReference type="InterPro" id="IPR002716">
    <property type="entry name" value="PIN_dom"/>
</dbReference>